<evidence type="ECO:0000313" key="3">
    <source>
        <dbReference type="Proteomes" id="UP000568022"/>
    </source>
</evidence>
<accession>A0A7W8BQB9</accession>
<dbReference type="PANTHER" id="PTHR46082">
    <property type="entry name" value="ATP/GTP-BINDING PROTEIN-RELATED"/>
    <property type="match status" value="1"/>
</dbReference>
<comment type="caution">
    <text evidence="2">The sequence shown here is derived from an EMBL/GenBank/DDBJ whole genome shotgun (WGS) entry which is preliminary data.</text>
</comment>
<dbReference type="Proteomes" id="UP000568022">
    <property type="component" value="Unassembled WGS sequence"/>
</dbReference>
<name>A0A7W8BQB9_9ACTN</name>
<dbReference type="InterPro" id="IPR011990">
    <property type="entry name" value="TPR-like_helical_dom_sf"/>
</dbReference>
<dbReference type="InterPro" id="IPR026337">
    <property type="entry name" value="AKG_HExxH"/>
</dbReference>
<dbReference type="PANTHER" id="PTHR46082:SF6">
    <property type="entry name" value="AAA+ ATPASE DOMAIN-CONTAINING PROTEIN-RELATED"/>
    <property type="match status" value="1"/>
</dbReference>
<gene>
    <name evidence="2" type="ORF">FHS32_003273</name>
</gene>
<organism evidence="2 3">
    <name type="scientific">Streptomyces griseoloalbus</name>
    <dbReference type="NCBI Taxonomy" id="67303"/>
    <lineage>
        <taxon>Bacteria</taxon>
        <taxon>Bacillati</taxon>
        <taxon>Actinomycetota</taxon>
        <taxon>Actinomycetes</taxon>
        <taxon>Kitasatosporales</taxon>
        <taxon>Streptomycetaceae</taxon>
        <taxon>Streptomyces</taxon>
    </lineage>
</organism>
<protein>
    <submittedName>
        <fullName evidence="2">HEXXH motif-containing protein</fullName>
    </submittedName>
</protein>
<sequence>MTRLTDAVTQRVNGDTDVPGVWLLCGMGGCGKTTVALEVAHRLAGSSTRVWWVSGADAESLSRVLRAVAFAAGAKTADFVGTHPADVLWRHLDALTTPWLLVLDNIDDPAVLAAAPSRTAEGIGWLRPPARPCGTVLITSQDSRTERWGHWVHMAGIDLLSRKHGAQVLRDLAPQAGTVQEAEDLAEHLGGLPLALDLAGSYLARALEDPWPSPSTPVTFAEYRRTFDARLAEMAADPDSDLGSAERSRRTILSTWELSLALLHRQGAELARPLLRLLSALGPAPIPYQNLLDPEMLAESGLFTDATQWRISEALKGLAGLKLITIEVTRESGAANGPKAGPSRWITLHPMVRVASRGHPDFIGRAPLLLRLVTALLHRFTDPLAETSTADWPLWRAIAPHCTAARVLLQEYEADVGTDTDLAAAATEPALRAAQYHTYLGMYGEAVTELTAVAEARARLLGDGDPATIAARLCLAWALRENGDLDKADRLYEDVGMTCGRALEDGHPSMQSAKTGRARVLRELGRYEAAEAELRAALAMRRRNPRAGPLGILRIRHDLATLAHKRGRVAEAVAELRVAIRQHGELAGPADRDTLAMKVSLVRALRDAGHAAEAENTAEDVVRVYLTVLPPDHPEVLLARHERARLIRDHESDPESLERARDEFTEIWRTHERRSGPEHPDTIAARHELATVWHLLGRPVQAAEHYQAALEAGRTRLGDHHPDVMLCARNLDTVLTELTEQEGNPMDAPREPRDPFTPYAPDLTAVTLEQALSDEHAPTVRSAAARLLDRYLRPQTSRGGSESPAGYSGGTGGGESGTPIRYRPVVNVRTSGTQPVRPFPSPADVRDVADGREDHSLVRRLRAQQRGTRAVALAELLRLAEGNAPGHEGRLPRAGEVRELLLRAERADSEAVAAVLLHPSVGRWLSSALRALHAPPGRLRTRVGTPSADLVHLHSVAAAAALKSRIAFTLPVPVRDGFVFLPGLGAADFRGVTATTAHVTATDDTARIRCSGTDVFLPSPNEPSPPGWFPLHHVRTPVGRNHFDLVLEDMDPYREASGSAPPRRLGPEDVARWRRTLGDAGELLNDVVGPEQAEALAAGLIALTPRAGSHSGMMTSVSSSDAFGGAVLSTPPDAVELAATLVHEFRHMKLNAVLDSLDLYDDEGPEELYYAPWRDDPRPLPGLFHGVFAFLGVIEFWRRLAHRASGTDLRRRAQFQLLYWSTQTREAYEALRSSCQLTEAGRDFTARMGAVLVRAKSPTAVPDEVTALAEEAVVAHRIRWRLHHLQPDPGTVTALAEAWSSGAPRAPSAPVPSTLAPEPVASSLDDYTALLCRFAADPSRLRPSPPEGAAQDVHDPSDLARLLGETDSARRLATGQVVQGPHQHLPWVRLALALRKASLAAFPGTRAAPRVLTHRPEVVRAVHARIATLTGTPPDPTALAEWLAASDGTAGPPGPAPMRVL</sequence>
<dbReference type="Pfam" id="PF13374">
    <property type="entry name" value="TPR_10"/>
    <property type="match status" value="2"/>
</dbReference>
<dbReference type="InterPro" id="IPR053137">
    <property type="entry name" value="NLR-like"/>
</dbReference>
<feature type="compositionally biased region" description="Gly residues" evidence="1">
    <location>
        <begin position="807"/>
        <end position="816"/>
    </location>
</feature>
<dbReference type="NCBIfam" id="TIGR04267">
    <property type="entry name" value="mod_HExxH"/>
    <property type="match status" value="1"/>
</dbReference>
<dbReference type="GO" id="GO:0043531">
    <property type="term" value="F:ADP binding"/>
    <property type="evidence" value="ECO:0007669"/>
    <property type="project" value="InterPro"/>
</dbReference>
<proteinExistence type="predicted"/>
<dbReference type="SUPFAM" id="SSF48452">
    <property type="entry name" value="TPR-like"/>
    <property type="match status" value="1"/>
</dbReference>
<dbReference type="PROSITE" id="PS51257">
    <property type="entry name" value="PROKAR_LIPOPROTEIN"/>
    <property type="match status" value="1"/>
</dbReference>
<dbReference type="Gene3D" id="3.40.50.300">
    <property type="entry name" value="P-loop containing nucleotide triphosphate hydrolases"/>
    <property type="match status" value="1"/>
</dbReference>
<evidence type="ECO:0000256" key="1">
    <source>
        <dbReference type="SAM" id="MobiDB-lite"/>
    </source>
</evidence>
<feature type="region of interest" description="Disordered" evidence="1">
    <location>
        <begin position="792"/>
        <end position="821"/>
    </location>
</feature>
<dbReference type="InterPro" id="IPR027417">
    <property type="entry name" value="P-loop_NTPase"/>
</dbReference>
<dbReference type="SUPFAM" id="SSF52540">
    <property type="entry name" value="P-loop containing nucleoside triphosphate hydrolases"/>
    <property type="match status" value="1"/>
</dbReference>
<dbReference type="EMBL" id="JACHJE010000006">
    <property type="protein sequence ID" value="MBB5126536.1"/>
    <property type="molecule type" value="Genomic_DNA"/>
</dbReference>
<dbReference type="Gene3D" id="1.25.40.10">
    <property type="entry name" value="Tetratricopeptide repeat domain"/>
    <property type="match status" value="2"/>
</dbReference>
<reference evidence="2 3" key="1">
    <citation type="submission" date="2020-08" db="EMBL/GenBank/DDBJ databases">
        <title>Genomic Encyclopedia of Type Strains, Phase III (KMG-III): the genomes of soil and plant-associated and newly described type strains.</title>
        <authorList>
            <person name="Whitman W."/>
        </authorList>
    </citation>
    <scope>NUCLEOTIDE SEQUENCE [LARGE SCALE GENOMIC DNA]</scope>
    <source>
        <strain evidence="2 3">CECT 3226</strain>
    </source>
</reference>
<evidence type="ECO:0000313" key="2">
    <source>
        <dbReference type="EMBL" id="MBB5126536.1"/>
    </source>
</evidence>
<keyword evidence="3" id="KW-1185">Reference proteome</keyword>
<dbReference type="PRINTS" id="PR00364">
    <property type="entry name" value="DISEASERSIST"/>
</dbReference>